<evidence type="ECO:0000313" key="3">
    <source>
        <dbReference type="EMBL" id="MCG0067645.1"/>
    </source>
</evidence>
<protein>
    <submittedName>
        <fullName evidence="3">Uncharacterized protein</fullName>
    </submittedName>
</protein>
<gene>
    <name evidence="3" type="ORF">L0F81_30990</name>
</gene>
<feature type="signal peptide" evidence="2">
    <location>
        <begin position="1"/>
        <end position="27"/>
    </location>
</feature>
<comment type="caution">
    <text evidence="3">The sequence shown here is derived from an EMBL/GenBank/DDBJ whole genome shotgun (WGS) entry which is preliminary data.</text>
</comment>
<reference evidence="3 4" key="1">
    <citation type="submission" date="2022-01" db="EMBL/GenBank/DDBJ databases">
        <title>Draft Genome Sequences of Seven Type Strains of the Genus Streptomyces.</title>
        <authorList>
            <person name="Aziz S."/>
            <person name="Coretto E."/>
            <person name="Chronakova A."/>
            <person name="Sproer C."/>
            <person name="Huber K."/>
            <person name="Nouioui I."/>
            <person name="Gross H."/>
        </authorList>
    </citation>
    <scope>NUCLEOTIDE SEQUENCE [LARGE SCALE GENOMIC DNA]</scope>
    <source>
        <strain evidence="3 4">DSM 41685</strain>
    </source>
</reference>
<evidence type="ECO:0000256" key="1">
    <source>
        <dbReference type="SAM" id="MobiDB-lite"/>
    </source>
</evidence>
<feature type="region of interest" description="Disordered" evidence="1">
    <location>
        <begin position="49"/>
        <end position="75"/>
    </location>
</feature>
<keyword evidence="2" id="KW-0732">Signal</keyword>
<evidence type="ECO:0000313" key="4">
    <source>
        <dbReference type="Proteomes" id="UP001299012"/>
    </source>
</evidence>
<keyword evidence="4" id="KW-1185">Reference proteome</keyword>
<evidence type="ECO:0000256" key="2">
    <source>
        <dbReference type="SAM" id="SignalP"/>
    </source>
</evidence>
<sequence>MSRTARALSVALAAGAVLALTGPAAQAGPRAAAVTAFCDPVTGTVLDVPSATSSAAPDGTPCGETGQEGVVRDGG</sequence>
<name>A0ABS9JPZ9_9ACTN</name>
<accession>A0ABS9JPZ9</accession>
<proteinExistence type="predicted"/>
<feature type="chain" id="PRO_5045955947" evidence="2">
    <location>
        <begin position="28"/>
        <end position="75"/>
    </location>
</feature>
<dbReference type="Proteomes" id="UP001299012">
    <property type="component" value="Unassembled WGS sequence"/>
</dbReference>
<organism evidence="3 4">
    <name type="scientific">Streptomyces tricolor</name>
    <dbReference type="NCBI Taxonomy" id="68277"/>
    <lineage>
        <taxon>Bacteria</taxon>
        <taxon>Bacillati</taxon>
        <taxon>Actinomycetota</taxon>
        <taxon>Actinomycetes</taxon>
        <taxon>Kitasatosporales</taxon>
        <taxon>Streptomycetaceae</taxon>
        <taxon>Streptomyces</taxon>
        <taxon>Streptomyces violaceoruber group</taxon>
    </lineage>
</organism>
<feature type="non-terminal residue" evidence="3">
    <location>
        <position position="75"/>
    </location>
</feature>
<dbReference type="EMBL" id="JAKKZF010000166">
    <property type="protein sequence ID" value="MCG0067645.1"/>
    <property type="molecule type" value="Genomic_DNA"/>
</dbReference>